<keyword evidence="5 8" id="KW-0812">Transmembrane</keyword>
<evidence type="ECO:0000259" key="9">
    <source>
        <dbReference type="Pfam" id="PF02366"/>
    </source>
</evidence>
<evidence type="ECO:0000256" key="4">
    <source>
        <dbReference type="ARBA" id="ARBA00022679"/>
    </source>
</evidence>
<feature type="transmembrane region" description="Helical" evidence="8">
    <location>
        <begin position="69"/>
        <end position="87"/>
    </location>
</feature>
<proteinExistence type="predicted"/>
<name>A0ABS7PHM8_9SPHN</name>
<feature type="transmembrane region" description="Helical" evidence="8">
    <location>
        <begin position="317"/>
        <end position="338"/>
    </location>
</feature>
<dbReference type="PANTHER" id="PTHR33908">
    <property type="entry name" value="MANNOSYLTRANSFERASE YKCB-RELATED"/>
    <property type="match status" value="1"/>
</dbReference>
<feature type="transmembrane region" description="Helical" evidence="8">
    <location>
        <begin position="284"/>
        <end position="310"/>
    </location>
</feature>
<gene>
    <name evidence="10" type="ORF">K7G82_00370</name>
</gene>
<feature type="transmembrane region" description="Helical" evidence="8">
    <location>
        <begin position="107"/>
        <end position="128"/>
    </location>
</feature>
<keyword evidence="7 8" id="KW-0472">Membrane</keyword>
<reference evidence="10 11" key="1">
    <citation type="submission" date="2021-08" db="EMBL/GenBank/DDBJ databases">
        <authorList>
            <person name="Tuo L."/>
        </authorList>
    </citation>
    <scope>NUCLEOTIDE SEQUENCE [LARGE SCALE GENOMIC DNA]</scope>
    <source>
        <strain evidence="10 11">JCM 31229</strain>
    </source>
</reference>
<keyword evidence="6 8" id="KW-1133">Transmembrane helix</keyword>
<keyword evidence="2" id="KW-1003">Cell membrane</keyword>
<dbReference type="RefSeq" id="WP_222987842.1">
    <property type="nucleotide sequence ID" value="NZ_JAINVV010000001.1"/>
</dbReference>
<dbReference type="Proteomes" id="UP000706039">
    <property type="component" value="Unassembled WGS sequence"/>
</dbReference>
<protein>
    <submittedName>
        <fullName evidence="10">Phospholipid carrier-dependent glycosyltransferase</fullName>
    </submittedName>
</protein>
<dbReference type="InterPro" id="IPR050297">
    <property type="entry name" value="LipidA_mod_glycosyltrf_83"/>
</dbReference>
<feature type="transmembrane region" description="Helical" evidence="8">
    <location>
        <begin position="134"/>
        <end position="154"/>
    </location>
</feature>
<accession>A0ABS7PHM8</accession>
<dbReference type="EMBL" id="JAINVV010000001">
    <property type="protein sequence ID" value="MBY8820723.1"/>
    <property type="molecule type" value="Genomic_DNA"/>
</dbReference>
<keyword evidence="4" id="KW-0808">Transferase</keyword>
<dbReference type="Pfam" id="PF02366">
    <property type="entry name" value="PMT"/>
    <property type="match status" value="1"/>
</dbReference>
<keyword evidence="3" id="KW-0328">Glycosyltransferase</keyword>
<evidence type="ECO:0000256" key="8">
    <source>
        <dbReference type="SAM" id="Phobius"/>
    </source>
</evidence>
<evidence type="ECO:0000256" key="2">
    <source>
        <dbReference type="ARBA" id="ARBA00022475"/>
    </source>
</evidence>
<evidence type="ECO:0000313" key="11">
    <source>
        <dbReference type="Proteomes" id="UP000706039"/>
    </source>
</evidence>
<evidence type="ECO:0000256" key="3">
    <source>
        <dbReference type="ARBA" id="ARBA00022676"/>
    </source>
</evidence>
<feature type="transmembrane region" description="Helical" evidence="8">
    <location>
        <begin position="344"/>
        <end position="363"/>
    </location>
</feature>
<evidence type="ECO:0000313" key="10">
    <source>
        <dbReference type="EMBL" id="MBY8820723.1"/>
    </source>
</evidence>
<comment type="subcellular location">
    <subcellularLocation>
        <location evidence="1">Cell membrane</location>
        <topology evidence="1">Multi-pass membrane protein</topology>
    </subcellularLocation>
</comment>
<dbReference type="InterPro" id="IPR003342">
    <property type="entry name" value="ArnT-like_N"/>
</dbReference>
<comment type="caution">
    <text evidence="10">The sequence shown here is derived from an EMBL/GenBank/DDBJ whole genome shotgun (WGS) entry which is preliminary data.</text>
</comment>
<feature type="transmembrane region" description="Helical" evidence="8">
    <location>
        <begin position="375"/>
        <end position="395"/>
    </location>
</feature>
<evidence type="ECO:0000256" key="7">
    <source>
        <dbReference type="ARBA" id="ARBA00023136"/>
    </source>
</evidence>
<evidence type="ECO:0000256" key="5">
    <source>
        <dbReference type="ARBA" id="ARBA00022692"/>
    </source>
</evidence>
<evidence type="ECO:0000256" key="1">
    <source>
        <dbReference type="ARBA" id="ARBA00004651"/>
    </source>
</evidence>
<feature type="domain" description="ArnT-like N-terminal" evidence="9">
    <location>
        <begin position="113"/>
        <end position="234"/>
    </location>
</feature>
<organism evidence="10 11">
    <name type="scientific">Sphingomonas colocasiae</name>
    <dbReference type="NCBI Taxonomy" id="1848973"/>
    <lineage>
        <taxon>Bacteria</taxon>
        <taxon>Pseudomonadati</taxon>
        <taxon>Pseudomonadota</taxon>
        <taxon>Alphaproteobacteria</taxon>
        <taxon>Sphingomonadales</taxon>
        <taxon>Sphingomonadaceae</taxon>
        <taxon>Sphingomonas</taxon>
    </lineage>
</organism>
<sequence>MKIAGLRIAAAPLLLLTILGIATALRLHGIGFGLPALNDPDEPLFMMTAFEMLRNQSFNPGWFGHPGTTTLYCLALICLAVGGIGLATGRFADADAVAGALYADPGIVFLPGRLFIAACAIGCVYLTYRLGRRLGGARLGLTAAALLAVNAVHIEYSQIIRTDMQASLFMLLCALCAIDIARTGKRRAYLLAGICVGLATATKWPGAVIALSPVCAGLWRMAQDRSDATRQAGFLVLFGVTAAAALVVASPYLLLDYPTVLRNLAGEARPEHPGATGGGFFANLAWYVMHPLLTSMGAVGLALVAAGAVLAAWRGRLITFAVAPGFLLFLAIICLQALRWERWLVPLLPFLALLAAFALCGLADWLRRRMARPMPWIEAAAVLLLAIPMVHTALIEAHERTHDTRQMASAWVRVHVPAGSSILIEDAAFDLTSGPWRFLFPLGSAGCVDVRAALGGRIRYSKVEGLRASKPLVDLGHVDPALLPTCRADYAILSHYGRYRTDPHFRPEFEQYQRLIGGGKIVAIFQPVSGMSSGPVVHVVRTDR</sequence>
<feature type="transmembrane region" description="Helical" evidence="8">
    <location>
        <begin position="234"/>
        <end position="254"/>
    </location>
</feature>
<dbReference type="PANTHER" id="PTHR33908:SF11">
    <property type="entry name" value="MEMBRANE PROTEIN"/>
    <property type="match status" value="1"/>
</dbReference>
<feature type="transmembrane region" description="Helical" evidence="8">
    <location>
        <begin position="166"/>
        <end position="184"/>
    </location>
</feature>
<keyword evidence="11" id="KW-1185">Reference proteome</keyword>
<evidence type="ECO:0000256" key="6">
    <source>
        <dbReference type="ARBA" id="ARBA00022989"/>
    </source>
</evidence>